<gene>
    <name evidence="9" type="primary">rfbB</name>
    <name evidence="9" type="ORF">FE840_018870</name>
</gene>
<evidence type="ECO:0000256" key="5">
    <source>
        <dbReference type="ARBA" id="ARBA00023027"/>
    </source>
</evidence>
<dbReference type="CDD" id="cd05246">
    <property type="entry name" value="dTDP_GD_SDR_e"/>
    <property type="match status" value="1"/>
</dbReference>
<protein>
    <recommendedName>
        <fullName evidence="4 7">dTDP-glucose 4,6-dehydratase</fullName>
        <ecNumber evidence="4 7">4.2.1.46</ecNumber>
    </recommendedName>
</protein>
<dbReference type="PANTHER" id="PTHR43000">
    <property type="entry name" value="DTDP-D-GLUCOSE 4,6-DEHYDRATASE-RELATED"/>
    <property type="match status" value="1"/>
</dbReference>
<evidence type="ECO:0000256" key="1">
    <source>
        <dbReference type="ARBA" id="ARBA00001539"/>
    </source>
</evidence>
<evidence type="ECO:0000256" key="2">
    <source>
        <dbReference type="ARBA" id="ARBA00001911"/>
    </source>
</evidence>
<evidence type="ECO:0000256" key="6">
    <source>
        <dbReference type="ARBA" id="ARBA00023239"/>
    </source>
</evidence>
<sequence length="344" mass="38760">MMLVTGGAGFIGSNFIRYAIREGLGPVINLDKLTYAGNLANLADVDESPHYAFQQGDICDEDSMLTLLRHYHPTVIVHFAAESHVDRSIKGPYDFIMTNIVGTYSLLNASLNYWQEEGQPADFRFIHISTDEVYGALLQDESPFNEQNQFRPNSPYSASKASSDHLARAYYHTYGLPVIITNCSNNYGPFQFPEKLIPLTIANAIEGRAIPLYGDGMQVRDWLFVEDHCEALSMVIKSGGRGETYNIGGDNEKTNIEVVRFICTILDRLVPCSAGEYSRLITHVSDRLGHDRRYAVNAEKIRKSLGWEPATLFEDGIVKTVEWYLNNSQWIERVRMGRSRRTGA</sequence>
<keyword evidence="10" id="KW-1185">Reference proteome</keyword>
<dbReference type="Gene3D" id="3.40.50.720">
    <property type="entry name" value="NAD(P)-binding Rossmann-like Domain"/>
    <property type="match status" value="1"/>
</dbReference>
<dbReference type="Proteomes" id="UP000308530">
    <property type="component" value="Plasmid pPRADMK78_01"/>
</dbReference>
<proteinExistence type="inferred from homology"/>
<dbReference type="InterPro" id="IPR005888">
    <property type="entry name" value="dTDP_Gluc_deHydtase"/>
</dbReference>
<feature type="domain" description="NAD(P)-binding" evidence="8">
    <location>
        <begin position="3"/>
        <end position="319"/>
    </location>
</feature>
<dbReference type="GO" id="GO:0008460">
    <property type="term" value="F:dTDP-glucose 4,6-dehydratase activity"/>
    <property type="evidence" value="ECO:0007669"/>
    <property type="project" value="UniProtKB-EC"/>
</dbReference>
<dbReference type="Pfam" id="PF16363">
    <property type="entry name" value="GDP_Man_Dehyd"/>
    <property type="match status" value="1"/>
</dbReference>
<comment type="cofactor">
    <cofactor evidence="2 7">
        <name>NAD(+)</name>
        <dbReference type="ChEBI" id="CHEBI:57540"/>
    </cofactor>
</comment>
<dbReference type="NCBIfam" id="TIGR01181">
    <property type="entry name" value="dTDP_gluc_dehyt"/>
    <property type="match status" value="1"/>
</dbReference>
<dbReference type="RefSeq" id="WP_138289689.1">
    <property type="nucleotide sequence ID" value="NZ_CP058351.1"/>
</dbReference>
<comment type="similarity">
    <text evidence="3 7">Belongs to the NAD(P)-dependent epimerase/dehydratase family. dTDP-glucose dehydratase subfamily.</text>
</comment>
<dbReference type="SUPFAM" id="SSF51735">
    <property type="entry name" value="NAD(P)-binding Rossmann-fold domains"/>
    <property type="match status" value="1"/>
</dbReference>
<evidence type="ECO:0000256" key="4">
    <source>
        <dbReference type="ARBA" id="ARBA00011990"/>
    </source>
</evidence>
<comment type="catalytic activity">
    <reaction evidence="1 7">
        <text>dTDP-alpha-D-glucose = dTDP-4-dehydro-6-deoxy-alpha-D-glucose + H2O</text>
        <dbReference type="Rhea" id="RHEA:17221"/>
        <dbReference type="ChEBI" id="CHEBI:15377"/>
        <dbReference type="ChEBI" id="CHEBI:57477"/>
        <dbReference type="ChEBI" id="CHEBI:57649"/>
        <dbReference type="EC" id="4.2.1.46"/>
    </reaction>
</comment>
<evidence type="ECO:0000259" key="8">
    <source>
        <dbReference type="Pfam" id="PF16363"/>
    </source>
</evidence>
<dbReference type="InterPro" id="IPR016040">
    <property type="entry name" value="NAD(P)-bd_dom"/>
</dbReference>
<dbReference type="InterPro" id="IPR036291">
    <property type="entry name" value="NAD(P)-bd_dom_sf"/>
</dbReference>
<dbReference type="EMBL" id="CP058351">
    <property type="protein sequence ID" value="QLF71699.1"/>
    <property type="molecule type" value="Genomic_DNA"/>
</dbReference>
<keyword evidence="9" id="KW-0614">Plasmid</keyword>
<name>A0ABX6QT68_9HYPH</name>
<evidence type="ECO:0000256" key="7">
    <source>
        <dbReference type="RuleBase" id="RU004473"/>
    </source>
</evidence>
<keyword evidence="5" id="KW-0520">NAD</keyword>
<dbReference type="Gene3D" id="3.90.25.10">
    <property type="entry name" value="UDP-galactose 4-epimerase, domain 1"/>
    <property type="match status" value="1"/>
</dbReference>
<keyword evidence="6 7" id="KW-0456">Lyase</keyword>
<accession>A0ABX6QT68</accession>
<evidence type="ECO:0000313" key="9">
    <source>
        <dbReference type="EMBL" id="QLF71699.1"/>
    </source>
</evidence>
<evidence type="ECO:0000313" key="10">
    <source>
        <dbReference type="Proteomes" id="UP000308530"/>
    </source>
</evidence>
<geneLocation type="plasmid" evidence="9 10">
    <name>pPRADMK78_01</name>
</geneLocation>
<dbReference type="EC" id="4.2.1.46" evidence="4 7"/>
<reference evidence="9 10" key="1">
    <citation type="submission" date="2020-06" db="EMBL/GenBank/DDBJ databases">
        <title>Genome sequence of Rhizobium sp strain ADMK78.</title>
        <authorList>
            <person name="Rahi P."/>
        </authorList>
    </citation>
    <scope>NUCLEOTIDE SEQUENCE [LARGE SCALE GENOMIC DNA]</scope>
    <source>
        <strain evidence="9 10">ADMK78</strain>
        <plasmid evidence="9 10">pPRADMK78_01</plasmid>
    </source>
</reference>
<evidence type="ECO:0000256" key="3">
    <source>
        <dbReference type="ARBA" id="ARBA00008178"/>
    </source>
</evidence>
<organism evidence="9 10">
    <name type="scientific">Peteryoungia desertarenae</name>
    <dbReference type="NCBI Taxonomy" id="1813451"/>
    <lineage>
        <taxon>Bacteria</taxon>
        <taxon>Pseudomonadati</taxon>
        <taxon>Pseudomonadota</taxon>
        <taxon>Alphaproteobacteria</taxon>
        <taxon>Hyphomicrobiales</taxon>
        <taxon>Rhizobiaceae</taxon>
        <taxon>Peteryoungia</taxon>
    </lineage>
</organism>